<evidence type="ECO:0000256" key="9">
    <source>
        <dbReference type="ARBA" id="ARBA00025571"/>
    </source>
</evidence>
<feature type="coiled-coil region" evidence="11">
    <location>
        <begin position="225"/>
        <end position="293"/>
    </location>
</feature>
<comment type="similarity">
    <text evidence="2 10">Belongs to the MICOS complex subunit Mic60 family.</text>
</comment>
<evidence type="ECO:0000313" key="13">
    <source>
        <dbReference type="Proteomes" id="UP000281549"/>
    </source>
</evidence>
<keyword evidence="4 10" id="KW-0812">Transmembrane</keyword>
<dbReference type="PANTHER" id="PTHR15415:SF7">
    <property type="entry name" value="MICOS COMPLEX SUBUNIT MIC60"/>
    <property type="match status" value="1"/>
</dbReference>
<comment type="function">
    <text evidence="9">Component of the MICOS complex, a large protein complex of the mitochondrial inner membrane that plays crucial roles in the maintenance of crista junctions, inner membrane architecture, and formation of contact sites to the outer membrane. Plays a role in keeping cristae membranes connected to the inner boundary membrane. Also promotes protein import via the mitochondrial intermembrane space assembly (MIA) pathway.</text>
</comment>
<comment type="subcellular location">
    <subcellularLocation>
        <location evidence="1 10">Mitochondrion inner membrane</location>
        <topology evidence="1 10">Single-pass membrane protein</topology>
    </subcellularLocation>
</comment>
<protein>
    <recommendedName>
        <fullName evidence="3 10">MICOS complex subunit MIC60</fullName>
    </recommendedName>
    <alternativeName>
        <fullName evidence="10">Mitofilin</fullName>
    </alternativeName>
</protein>
<gene>
    <name evidence="12" type="ORF">ROZALSC1DRAFT_29691</name>
</gene>
<evidence type="ECO:0000256" key="2">
    <source>
        <dbReference type="ARBA" id="ARBA00010877"/>
    </source>
</evidence>
<evidence type="ECO:0000256" key="3">
    <source>
        <dbReference type="ARBA" id="ARBA00018116"/>
    </source>
</evidence>
<evidence type="ECO:0000313" key="12">
    <source>
        <dbReference type="EMBL" id="RKP18641.1"/>
    </source>
</evidence>
<evidence type="ECO:0000256" key="6">
    <source>
        <dbReference type="ARBA" id="ARBA00022989"/>
    </source>
</evidence>
<accession>A0A4P9YIM3</accession>
<dbReference type="EMBL" id="ML005405">
    <property type="protein sequence ID" value="RKP18641.1"/>
    <property type="molecule type" value="Genomic_DNA"/>
</dbReference>
<dbReference type="Pfam" id="PF09731">
    <property type="entry name" value="Mitofilin"/>
    <property type="match status" value="1"/>
</dbReference>
<proteinExistence type="inferred from homology"/>
<name>A0A4P9YIM3_ROZAC</name>
<evidence type="ECO:0000256" key="1">
    <source>
        <dbReference type="ARBA" id="ARBA00004434"/>
    </source>
</evidence>
<dbReference type="PANTHER" id="PTHR15415">
    <property type="entry name" value="MITOFILIN"/>
    <property type="match status" value="1"/>
</dbReference>
<evidence type="ECO:0000256" key="7">
    <source>
        <dbReference type="ARBA" id="ARBA00023128"/>
    </source>
</evidence>
<dbReference type="InterPro" id="IPR019133">
    <property type="entry name" value="MIC60"/>
</dbReference>
<sequence>MNIRRAYSSTPPSKLKWPKRIAKGIAIMVAPTYIGATIYAQTDREFKRFFRENVPCADVCLRTHKEIAYNVDRFVDYVRGIEKEHLTEKDGIVLIEEGRISEESVLKTLEKKPEPAPSKTQEEIEREAAKKKMQEFVVMIKEIAKLNDVGGLNGSLVQVDKSVEELVKDGAVDEGFKELSKQFLELIKNQMNLVEQARKGEMSELTKYYENQKIQLATEIETVMMDELKKQASLYQENMTKQLEKQKKEMEADFKRRVRKQVAEERNGQLSKLSELELELKVLEMKVKEENELTKHLNESSKKLLFANSILNAIENPTRVNFSVPLNGLKNECSTEFVKEIVKEIPEEVSNAGVMSEQSLIDGFREIIPRVRRVAFIPENNSSLKNHAFSFLFSSLVFKLHGNVEGKEVDCILARSENWISKGNLEMATRELNSLKGWPRLMALEWIKEARKTLQVKQAMSAIQSHLQMNQLGLI</sequence>
<keyword evidence="11" id="KW-0175">Coiled coil</keyword>
<dbReference type="GO" id="GO:0061617">
    <property type="term" value="C:MICOS complex"/>
    <property type="evidence" value="ECO:0007669"/>
    <property type="project" value="TreeGrafter"/>
</dbReference>
<dbReference type="AlphaFoldDB" id="A0A4P9YIM3"/>
<keyword evidence="5 10" id="KW-0999">Mitochondrion inner membrane</keyword>
<evidence type="ECO:0000256" key="8">
    <source>
        <dbReference type="ARBA" id="ARBA00023136"/>
    </source>
</evidence>
<keyword evidence="6 10" id="KW-1133">Transmembrane helix</keyword>
<evidence type="ECO:0000256" key="11">
    <source>
        <dbReference type="SAM" id="Coils"/>
    </source>
</evidence>
<evidence type="ECO:0000256" key="4">
    <source>
        <dbReference type="ARBA" id="ARBA00022692"/>
    </source>
</evidence>
<reference evidence="13" key="1">
    <citation type="journal article" date="2018" name="Nat. Microbiol.">
        <title>Leveraging single-cell genomics to expand the fungal tree of life.</title>
        <authorList>
            <person name="Ahrendt S.R."/>
            <person name="Quandt C.A."/>
            <person name="Ciobanu D."/>
            <person name="Clum A."/>
            <person name="Salamov A."/>
            <person name="Andreopoulos B."/>
            <person name="Cheng J.F."/>
            <person name="Woyke T."/>
            <person name="Pelin A."/>
            <person name="Henrissat B."/>
            <person name="Reynolds N.K."/>
            <person name="Benny G.L."/>
            <person name="Smith M.E."/>
            <person name="James T.Y."/>
            <person name="Grigoriev I.V."/>
        </authorList>
    </citation>
    <scope>NUCLEOTIDE SEQUENCE [LARGE SCALE GENOMIC DNA]</scope>
    <source>
        <strain evidence="13">CSF55</strain>
    </source>
</reference>
<evidence type="ECO:0000256" key="10">
    <source>
        <dbReference type="RuleBase" id="RU363000"/>
    </source>
</evidence>
<keyword evidence="7 10" id="KW-0496">Mitochondrion</keyword>
<evidence type="ECO:0000256" key="5">
    <source>
        <dbReference type="ARBA" id="ARBA00022792"/>
    </source>
</evidence>
<dbReference type="GO" id="GO:0042407">
    <property type="term" value="P:cristae formation"/>
    <property type="evidence" value="ECO:0007669"/>
    <property type="project" value="TreeGrafter"/>
</dbReference>
<comment type="subunit">
    <text evidence="10">Component of the mitochondrial contact site and cristae organizing system (MICOS) complex.</text>
</comment>
<keyword evidence="8 10" id="KW-0472">Membrane</keyword>
<feature type="transmembrane region" description="Helical" evidence="10">
    <location>
        <begin position="21"/>
        <end position="40"/>
    </location>
</feature>
<organism evidence="12 13">
    <name type="scientific">Rozella allomycis (strain CSF55)</name>
    <dbReference type="NCBI Taxonomy" id="988480"/>
    <lineage>
        <taxon>Eukaryota</taxon>
        <taxon>Fungi</taxon>
        <taxon>Fungi incertae sedis</taxon>
        <taxon>Cryptomycota</taxon>
        <taxon>Cryptomycota incertae sedis</taxon>
        <taxon>Rozella</taxon>
    </lineage>
</organism>
<dbReference type="Proteomes" id="UP000281549">
    <property type="component" value="Unassembled WGS sequence"/>
</dbReference>